<comment type="caution">
    <text evidence="10">The sequence shown here is derived from an EMBL/GenBank/DDBJ whole genome shotgun (WGS) entry which is preliminary data.</text>
</comment>
<feature type="non-terminal residue" evidence="10">
    <location>
        <position position="1"/>
    </location>
</feature>
<dbReference type="InterPro" id="IPR004117">
    <property type="entry name" value="7tm6_olfct_rcpt"/>
</dbReference>
<keyword evidence="3" id="KW-0716">Sensory transduction</keyword>
<dbReference type="OrthoDB" id="7351552at2759"/>
<keyword evidence="2" id="KW-1003">Cell membrane</keyword>
<evidence type="ECO:0000256" key="9">
    <source>
        <dbReference type="ARBA" id="ARBA00023224"/>
    </source>
</evidence>
<keyword evidence="7" id="KW-0472">Membrane</keyword>
<evidence type="ECO:0000256" key="2">
    <source>
        <dbReference type="ARBA" id="ARBA00022475"/>
    </source>
</evidence>
<dbReference type="GO" id="GO:0005886">
    <property type="term" value="C:plasma membrane"/>
    <property type="evidence" value="ECO:0007669"/>
    <property type="project" value="UniProtKB-SubCell"/>
</dbReference>
<evidence type="ECO:0000256" key="3">
    <source>
        <dbReference type="ARBA" id="ARBA00022606"/>
    </source>
</evidence>
<dbReference type="PANTHER" id="PTHR21137:SF35">
    <property type="entry name" value="ODORANT RECEPTOR 19A-RELATED"/>
    <property type="match status" value="1"/>
</dbReference>
<dbReference type="GO" id="GO:0004984">
    <property type="term" value="F:olfactory receptor activity"/>
    <property type="evidence" value="ECO:0007669"/>
    <property type="project" value="InterPro"/>
</dbReference>
<evidence type="ECO:0000256" key="1">
    <source>
        <dbReference type="ARBA" id="ARBA00004651"/>
    </source>
</evidence>
<evidence type="ECO:0000313" key="11">
    <source>
        <dbReference type="Proteomes" id="UP000801492"/>
    </source>
</evidence>
<keyword evidence="4" id="KW-0812">Transmembrane</keyword>
<keyword evidence="8" id="KW-0675">Receptor</keyword>
<evidence type="ECO:0000256" key="5">
    <source>
        <dbReference type="ARBA" id="ARBA00022725"/>
    </source>
</evidence>
<evidence type="ECO:0000256" key="6">
    <source>
        <dbReference type="ARBA" id="ARBA00022989"/>
    </source>
</evidence>
<name>A0A8K0CWH3_IGNLU</name>
<evidence type="ECO:0000256" key="4">
    <source>
        <dbReference type="ARBA" id="ARBA00022692"/>
    </source>
</evidence>
<keyword evidence="5" id="KW-0552">Olfaction</keyword>
<dbReference type="GO" id="GO:0005549">
    <property type="term" value="F:odorant binding"/>
    <property type="evidence" value="ECO:0007669"/>
    <property type="project" value="InterPro"/>
</dbReference>
<accession>A0A8K0CWH3</accession>
<dbReference type="Proteomes" id="UP000801492">
    <property type="component" value="Unassembled WGS sequence"/>
</dbReference>
<keyword evidence="6" id="KW-1133">Transmembrane helix</keyword>
<organism evidence="10 11">
    <name type="scientific">Ignelater luminosus</name>
    <name type="common">Cucubano</name>
    <name type="synonym">Pyrophorus luminosus</name>
    <dbReference type="NCBI Taxonomy" id="2038154"/>
    <lineage>
        <taxon>Eukaryota</taxon>
        <taxon>Metazoa</taxon>
        <taxon>Ecdysozoa</taxon>
        <taxon>Arthropoda</taxon>
        <taxon>Hexapoda</taxon>
        <taxon>Insecta</taxon>
        <taxon>Pterygota</taxon>
        <taxon>Neoptera</taxon>
        <taxon>Endopterygota</taxon>
        <taxon>Coleoptera</taxon>
        <taxon>Polyphaga</taxon>
        <taxon>Elateriformia</taxon>
        <taxon>Elateroidea</taxon>
        <taxon>Elateridae</taxon>
        <taxon>Agrypninae</taxon>
        <taxon>Pyrophorini</taxon>
        <taxon>Ignelater</taxon>
    </lineage>
</organism>
<keyword evidence="11" id="KW-1185">Reference proteome</keyword>
<reference evidence="10" key="1">
    <citation type="submission" date="2019-08" db="EMBL/GenBank/DDBJ databases">
        <title>The genome of the North American firefly Photinus pyralis.</title>
        <authorList>
            <consortium name="Photinus pyralis genome working group"/>
            <person name="Fallon T.R."/>
            <person name="Sander Lower S.E."/>
            <person name="Weng J.-K."/>
        </authorList>
    </citation>
    <scope>NUCLEOTIDE SEQUENCE</scope>
    <source>
        <strain evidence="10">TRF0915ILg1</strain>
        <tissue evidence="10">Whole body</tissue>
    </source>
</reference>
<comment type="subcellular location">
    <subcellularLocation>
        <location evidence="1">Cell membrane</location>
        <topology evidence="1">Multi-pass membrane protein</topology>
    </subcellularLocation>
</comment>
<evidence type="ECO:0000256" key="7">
    <source>
        <dbReference type="ARBA" id="ARBA00023136"/>
    </source>
</evidence>
<keyword evidence="9" id="KW-0807">Transducer</keyword>
<sequence length="148" mass="16626">LVREFRQAFSLVPLTEFVIDGPLVCAELLAVFERLCQCLWLVVMSVLSNSSETCYSIRLCHPSTFFPLHPSELITNEPMAVADAVYFSSWYSHHLPSLKVPLLLIMQRSQKEITITGEGLVTLNAGTIVKVLKVVWSVYSMVRGLPQN</sequence>
<dbReference type="AlphaFoldDB" id="A0A8K0CWH3"/>
<dbReference type="Pfam" id="PF02949">
    <property type="entry name" value="7tm_6"/>
    <property type="match status" value="1"/>
</dbReference>
<dbReference type="PANTHER" id="PTHR21137">
    <property type="entry name" value="ODORANT RECEPTOR"/>
    <property type="match status" value="1"/>
</dbReference>
<dbReference type="EMBL" id="VTPC01008656">
    <property type="protein sequence ID" value="KAF2892601.1"/>
    <property type="molecule type" value="Genomic_DNA"/>
</dbReference>
<dbReference type="GO" id="GO:0007165">
    <property type="term" value="P:signal transduction"/>
    <property type="evidence" value="ECO:0007669"/>
    <property type="project" value="UniProtKB-KW"/>
</dbReference>
<protein>
    <submittedName>
        <fullName evidence="10">Uncharacterized protein</fullName>
    </submittedName>
</protein>
<evidence type="ECO:0000313" key="10">
    <source>
        <dbReference type="EMBL" id="KAF2892601.1"/>
    </source>
</evidence>
<gene>
    <name evidence="10" type="ORF">ILUMI_13577</name>
</gene>
<proteinExistence type="predicted"/>
<evidence type="ECO:0000256" key="8">
    <source>
        <dbReference type="ARBA" id="ARBA00023170"/>
    </source>
</evidence>